<protein>
    <submittedName>
        <fullName evidence="1">Uncharacterized protein</fullName>
    </submittedName>
</protein>
<proteinExistence type="predicted"/>
<dbReference type="Proteomes" id="UP000054144">
    <property type="component" value="Unassembled WGS sequence"/>
</dbReference>
<reference evidence="1 2" key="1">
    <citation type="journal article" date="2015" name="Fungal Genet. Biol.">
        <title>Evolution of novel wood decay mechanisms in Agaricales revealed by the genome sequences of Fistulina hepatica and Cylindrobasidium torrendii.</title>
        <authorList>
            <person name="Floudas D."/>
            <person name="Held B.W."/>
            <person name="Riley R."/>
            <person name="Nagy L.G."/>
            <person name="Koehler G."/>
            <person name="Ransdell A.S."/>
            <person name="Younus H."/>
            <person name="Chow J."/>
            <person name="Chiniquy J."/>
            <person name="Lipzen A."/>
            <person name="Tritt A."/>
            <person name="Sun H."/>
            <person name="Haridas S."/>
            <person name="LaButti K."/>
            <person name="Ohm R.A."/>
            <person name="Kues U."/>
            <person name="Blanchette R.A."/>
            <person name="Grigoriev I.V."/>
            <person name="Minto R.E."/>
            <person name="Hibbett D.S."/>
        </authorList>
    </citation>
    <scope>NUCLEOTIDE SEQUENCE [LARGE SCALE GENOMIC DNA]</scope>
    <source>
        <strain evidence="1 2">ATCC 64428</strain>
    </source>
</reference>
<evidence type="ECO:0000313" key="1">
    <source>
        <dbReference type="EMBL" id="KIY42999.1"/>
    </source>
</evidence>
<name>A0A0D7A0S0_9AGAR</name>
<accession>A0A0D7A0S0</accession>
<dbReference type="AlphaFoldDB" id="A0A0D7A0S0"/>
<dbReference type="EMBL" id="KN882148">
    <property type="protein sequence ID" value="KIY42999.1"/>
    <property type="molecule type" value="Genomic_DNA"/>
</dbReference>
<keyword evidence="2" id="KW-1185">Reference proteome</keyword>
<sequence>MDLETLKHPKLPFLYAVEAAHRWASLKLVVDRDSWQGNTLLALIDLPCLRRLGLVLQPSIQREALSLPNPSGARLFASAPNLTTVKIVLQKPFRKLGLAGFFAGISDDRPLPMPPLSECSLPWTQLRELELSAMVLDDAFAIIKLCRTSLHVLTLSDIAFVRSNTPIQLSNITLTKLRSLNLIHCRGRQRDPLELNSPVVACVLLHLTAPVLHSLRFTPDESGITDVVAFCSRSHCEIRDVVAFAPRTVLTTSYFDVLAALGPHVRSLELQLQLGNHVNMIAELSVRSLPGNLNGDFVRALQTLSLTLVIPSRKAVLFGDFDAYETSLYISKIVEALWVSPRRRSVDGQKEVSSCEHRFRTVRLGIPREFMTPGTLEKLEKWSEEGLNVVLGCCK</sequence>
<gene>
    <name evidence="1" type="ORF">FISHEDRAFT_78964</name>
</gene>
<organism evidence="1 2">
    <name type="scientific">Fistulina hepatica ATCC 64428</name>
    <dbReference type="NCBI Taxonomy" id="1128425"/>
    <lineage>
        <taxon>Eukaryota</taxon>
        <taxon>Fungi</taxon>
        <taxon>Dikarya</taxon>
        <taxon>Basidiomycota</taxon>
        <taxon>Agaricomycotina</taxon>
        <taxon>Agaricomycetes</taxon>
        <taxon>Agaricomycetidae</taxon>
        <taxon>Agaricales</taxon>
        <taxon>Fistulinaceae</taxon>
        <taxon>Fistulina</taxon>
    </lineage>
</organism>
<evidence type="ECO:0000313" key="2">
    <source>
        <dbReference type="Proteomes" id="UP000054144"/>
    </source>
</evidence>
<dbReference type="OrthoDB" id="2927557at2759"/>